<evidence type="ECO:0000313" key="2">
    <source>
        <dbReference type="EMBL" id="SNS47387.1"/>
    </source>
</evidence>
<accession>A0A239ERY6</accession>
<dbReference type="Proteomes" id="UP000198327">
    <property type="component" value="Unassembled WGS sequence"/>
</dbReference>
<sequence length="51" mass="5600">MLGLIGFLLVLWLVFAILGFVVKGLLWLAIVGIVLFVATAAWGWVKRSTRA</sequence>
<keyword evidence="3" id="KW-1185">Reference proteome</keyword>
<keyword evidence="1" id="KW-0812">Transmembrane</keyword>
<proteinExistence type="predicted"/>
<gene>
    <name evidence="2" type="ORF">SAMN05421642_102534</name>
</gene>
<evidence type="ECO:0000313" key="3">
    <source>
        <dbReference type="Proteomes" id="UP000198327"/>
    </source>
</evidence>
<name>A0A239ERY6_9NOCA</name>
<dbReference type="AlphaFoldDB" id="A0A239ERY6"/>
<reference evidence="3" key="1">
    <citation type="submission" date="2017-06" db="EMBL/GenBank/DDBJ databases">
        <authorList>
            <person name="Varghese N."/>
            <person name="Submissions S."/>
        </authorList>
    </citation>
    <scope>NUCLEOTIDE SEQUENCE [LARGE SCALE GENOMIC DNA]</scope>
    <source>
        <strain evidence="3">JCM 23211</strain>
    </source>
</reference>
<protein>
    <submittedName>
        <fullName evidence="2">Uncharacterized protein</fullName>
    </submittedName>
</protein>
<keyword evidence="1" id="KW-0472">Membrane</keyword>
<feature type="transmembrane region" description="Helical" evidence="1">
    <location>
        <begin position="26"/>
        <end position="45"/>
    </location>
</feature>
<keyword evidence="1" id="KW-1133">Transmembrane helix</keyword>
<dbReference type="RefSeq" id="WP_176444146.1">
    <property type="nucleotide sequence ID" value="NZ_FZOW01000002.1"/>
</dbReference>
<evidence type="ECO:0000256" key="1">
    <source>
        <dbReference type="SAM" id="Phobius"/>
    </source>
</evidence>
<dbReference type="EMBL" id="FZOW01000002">
    <property type="protein sequence ID" value="SNS47387.1"/>
    <property type="molecule type" value="Genomic_DNA"/>
</dbReference>
<organism evidence="2 3">
    <name type="scientific">Rhodococcoides kyotonense</name>
    <dbReference type="NCBI Taxonomy" id="398843"/>
    <lineage>
        <taxon>Bacteria</taxon>
        <taxon>Bacillati</taxon>
        <taxon>Actinomycetota</taxon>
        <taxon>Actinomycetes</taxon>
        <taxon>Mycobacteriales</taxon>
        <taxon>Nocardiaceae</taxon>
        <taxon>Rhodococcoides</taxon>
    </lineage>
</organism>